<evidence type="ECO:0000313" key="2">
    <source>
        <dbReference type="EMBL" id="ETW54690.1"/>
    </source>
</evidence>
<accession>W4IXH7</accession>
<dbReference type="AlphaFoldDB" id="W4IXH7"/>
<evidence type="ECO:0000313" key="3">
    <source>
        <dbReference type="Proteomes" id="UP000019103"/>
    </source>
</evidence>
<dbReference type="Proteomes" id="UP000019103">
    <property type="component" value="Unassembled WGS sequence"/>
</dbReference>
<feature type="transmembrane region" description="Helical" evidence="1">
    <location>
        <begin position="19"/>
        <end position="39"/>
    </location>
</feature>
<keyword evidence="1" id="KW-0472">Membrane</keyword>
<reference evidence="2 3" key="2">
    <citation type="submission" date="2013-02" db="EMBL/GenBank/DDBJ databases">
        <title>The Genome Sequence of Plasmodium falciparum Palo Alto/Uganda.</title>
        <authorList>
            <consortium name="The Broad Institute Genome Sequencing Platform"/>
            <consortium name="The Broad Institute Genome Sequencing Center for Infectious Disease"/>
            <person name="Neafsey D."/>
            <person name="Cheeseman I."/>
            <person name="Volkman S."/>
            <person name="Adams J."/>
            <person name="Walker B."/>
            <person name="Young S.K."/>
            <person name="Zeng Q."/>
            <person name="Gargeya S."/>
            <person name="Fitzgerald M."/>
            <person name="Haas B."/>
            <person name="Abouelleil A."/>
            <person name="Alvarado L."/>
            <person name="Arachchi H.M."/>
            <person name="Berlin A.M."/>
            <person name="Chapman S.B."/>
            <person name="Dewar J."/>
            <person name="Goldberg J."/>
            <person name="Griggs A."/>
            <person name="Gujja S."/>
            <person name="Hansen M."/>
            <person name="Howarth C."/>
            <person name="Imamovic A."/>
            <person name="Larimer J."/>
            <person name="McCowan C."/>
            <person name="Murphy C."/>
            <person name="Neiman D."/>
            <person name="Pearson M."/>
            <person name="Priest M."/>
            <person name="Roberts A."/>
            <person name="Saif S."/>
            <person name="Shea T."/>
            <person name="Sisk P."/>
            <person name="Sykes S."/>
            <person name="Wortman J."/>
            <person name="Nusbaum C."/>
            <person name="Birren B."/>
        </authorList>
    </citation>
    <scope>NUCLEOTIDE SEQUENCE [LARGE SCALE GENOMIC DNA]</scope>
    <source>
        <strain evidence="2 3">Palo Alto/Uganda</strain>
    </source>
</reference>
<keyword evidence="1" id="KW-0812">Transmembrane</keyword>
<dbReference type="EMBL" id="KI927383">
    <property type="protein sequence ID" value="ETW54690.1"/>
    <property type="molecule type" value="Genomic_DNA"/>
</dbReference>
<proteinExistence type="predicted"/>
<name>W4IXH7_PLAFP</name>
<reference evidence="2 3" key="1">
    <citation type="submission" date="2013-02" db="EMBL/GenBank/DDBJ databases">
        <title>The Genome Annotation of Plasmodium falciparum Palo Alto/Uganda.</title>
        <authorList>
            <consortium name="The Broad Institute Genome Sequencing Platform"/>
            <consortium name="The Broad Institute Genome Sequencing Center for Infectious Disease"/>
            <person name="Neafsey D."/>
            <person name="Hoffman S."/>
            <person name="Volkman S."/>
            <person name="Rosenthal P."/>
            <person name="Walker B."/>
            <person name="Young S.K."/>
            <person name="Zeng Q."/>
            <person name="Gargeya S."/>
            <person name="Fitzgerald M."/>
            <person name="Haas B."/>
            <person name="Abouelleil A."/>
            <person name="Allen A.W."/>
            <person name="Alvarado L."/>
            <person name="Arachchi H.M."/>
            <person name="Berlin A.M."/>
            <person name="Chapman S.B."/>
            <person name="Gainer-Dewar J."/>
            <person name="Goldberg J."/>
            <person name="Griggs A."/>
            <person name="Gujja S."/>
            <person name="Hansen M."/>
            <person name="Howarth C."/>
            <person name="Imamovic A."/>
            <person name="Ireland A."/>
            <person name="Larimer J."/>
            <person name="McCowan C."/>
            <person name="Murphy C."/>
            <person name="Pearson M."/>
            <person name="Poon T.W."/>
            <person name="Priest M."/>
            <person name="Roberts A."/>
            <person name="Saif S."/>
            <person name="Shea T."/>
            <person name="Sisk P."/>
            <person name="Sykes S."/>
            <person name="Wortman J."/>
            <person name="Nusbaum C."/>
            <person name="Birren B."/>
        </authorList>
    </citation>
    <scope>NUCLEOTIDE SEQUENCE [LARGE SCALE GENOMIC DNA]</scope>
    <source>
        <strain evidence="2 3">Palo Alto/Uganda</strain>
    </source>
</reference>
<protein>
    <submittedName>
        <fullName evidence="2">Uncharacterized protein</fullName>
    </submittedName>
</protein>
<organism evidence="2 3">
    <name type="scientific">Plasmodium falciparum (isolate Palo Alto / Uganda)</name>
    <dbReference type="NCBI Taxonomy" id="57270"/>
    <lineage>
        <taxon>Eukaryota</taxon>
        <taxon>Sar</taxon>
        <taxon>Alveolata</taxon>
        <taxon>Apicomplexa</taxon>
        <taxon>Aconoidasida</taxon>
        <taxon>Haemosporida</taxon>
        <taxon>Plasmodiidae</taxon>
        <taxon>Plasmodium</taxon>
        <taxon>Plasmodium (Laverania)</taxon>
    </lineage>
</organism>
<evidence type="ECO:0000256" key="1">
    <source>
        <dbReference type="SAM" id="Phobius"/>
    </source>
</evidence>
<keyword evidence="1" id="KW-1133">Transmembrane helix</keyword>
<gene>
    <name evidence="2" type="ORF">PFUGPA_03294</name>
</gene>
<sequence>MCVCFFFFFYKLGKEVYNIHIYIFLCSSYNIYIYIYICIHFNFKNKFNIFTFL</sequence>